<dbReference type="Proteomes" id="UP000215747">
    <property type="component" value="Unassembled WGS sequence"/>
</dbReference>
<protein>
    <submittedName>
        <fullName evidence="7">Holin</fullName>
    </submittedName>
</protein>
<reference evidence="7 8" key="2">
    <citation type="submission" date="2017-09" db="EMBL/GenBank/DDBJ databases">
        <title>Tripartite evolution among Lactobacillus johnsonii, Lactobacillus taiwanensis, Lactobacillus reuteri and their rodent host.</title>
        <authorList>
            <person name="Wang T."/>
            <person name="Knowles S."/>
            <person name="Cheng C."/>
        </authorList>
    </citation>
    <scope>NUCLEOTIDE SEQUENCE [LARGE SCALE GENOMIC DNA]</scope>
    <source>
        <strain evidence="7 8">114h</strain>
    </source>
</reference>
<dbReference type="InterPro" id="IPR006480">
    <property type="entry name" value="Phage_holin_4_1"/>
</dbReference>
<keyword evidence="3 6" id="KW-1133">Transmembrane helix</keyword>
<dbReference type="AlphaFoldDB" id="A0A256SJC7"/>
<feature type="transmembrane region" description="Helical" evidence="6">
    <location>
        <begin position="6"/>
        <end position="22"/>
    </location>
</feature>
<evidence type="ECO:0000256" key="3">
    <source>
        <dbReference type="ARBA" id="ARBA00022989"/>
    </source>
</evidence>
<dbReference type="EMBL" id="NGPL01000084">
    <property type="protein sequence ID" value="OYS66679.1"/>
    <property type="molecule type" value="Genomic_DNA"/>
</dbReference>
<evidence type="ECO:0000256" key="1">
    <source>
        <dbReference type="ARBA" id="ARBA00004141"/>
    </source>
</evidence>
<name>A0A256SJC7_LIMRT</name>
<keyword evidence="2 6" id="KW-0812">Transmembrane</keyword>
<dbReference type="NCBIfam" id="TIGR01593">
    <property type="entry name" value="holin_tox_secr"/>
    <property type="match status" value="1"/>
</dbReference>
<proteinExistence type="inferred from homology"/>
<sequence length="127" mass="14473">MWAFTIAMIFDLITGMIKPYYAHKTSQKTNSSKGIPGLIKHMVVYLVVAIVYPYLYTIGAQTMATTFLAAFTYQYAISVIENWTEMGWWLPKSVMDFFEAKLAKDQQDYNPADYNFLGKKKGGNKNG</sequence>
<feature type="transmembrane region" description="Helical" evidence="6">
    <location>
        <begin position="43"/>
        <end position="71"/>
    </location>
</feature>
<organism evidence="7 8">
    <name type="scientific">Limosilactobacillus reuteri</name>
    <name type="common">Lactobacillus reuteri</name>
    <dbReference type="NCBI Taxonomy" id="1598"/>
    <lineage>
        <taxon>Bacteria</taxon>
        <taxon>Bacillati</taxon>
        <taxon>Bacillota</taxon>
        <taxon>Bacilli</taxon>
        <taxon>Lactobacillales</taxon>
        <taxon>Lactobacillaceae</taxon>
        <taxon>Limosilactobacillus</taxon>
    </lineage>
</organism>
<reference evidence="8" key="1">
    <citation type="submission" date="2017-05" db="EMBL/GenBank/DDBJ databases">
        <authorList>
            <person name="Lin X.B."/>
            <person name="Stothard P."/>
            <person name="Tasseva G."/>
            <person name="Walter J."/>
        </authorList>
    </citation>
    <scope>NUCLEOTIDE SEQUENCE [LARGE SCALE GENOMIC DNA]</scope>
    <source>
        <strain evidence="8">114h</strain>
    </source>
</reference>
<evidence type="ECO:0000256" key="6">
    <source>
        <dbReference type="SAM" id="Phobius"/>
    </source>
</evidence>
<evidence type="ECO:0000256" key="4">
    <source>
        <dbReference type="ARBA" id="ARBA00023136"/>
    </source>
</evidence>
<comment type="subcellular location">
    <subcellularLocation>
        <location evidence="1">Membrane</location>
        <topology evidence="1">Multi-pass membrane protein</topology>
    </subcellularLocation>
</comment>
<dbReference type="Pfam" id="PF05105">
    <property type="entry name" value="Phage_holin_4_1"/>
    <property type="match status" value="1"/>
</dbReference>
<evidence type="ECO:0000313" key="8">
    <source>
        <dbReference type="Proteomes" id="UP000215747"/>
    </source>
</evidence>
<dbReference type="GO" id="GO:0016020">
    <property type="term" value="C:membrane"/>
    <property type="evidence" value="ECO:0007669"/>
    <property type="project" value="UniProtKB-SubCell"/>
</dbReference>
<keyword evidence="4 6" id="KW-0472">Membrane</keyword>
<gene>
    <name evidence="7" type="ORF">CBF96_10125</name>
</gene>
<evidence type="ECO:0000256" key="2">
    <source>
        <dbReference type="ARBA" id="ARBA00022692"/>
    </source>
</evidence>
<comment type="caution">
    <text evidence="7">The sequence shown here is derived from an EMBL/GenBank/DDBJ whole genome shotgun (WGS) entry which is preliminary data.</text>
</comment>
<comment type="similarity">
    <text evidence="5">Belongs to the bacteriophage holin family. Cp-1 holin subfamily.</text>
</comment>
<evidence type="ECO:0000256" key="5">
    <source>
        <dbReference type="ARBA" id="ARBA00023600"/>
    </source>
</evidence>
<accession>A0A256SJC7</accession>
<evidence type="ECO:0000313" key="7">
    <source>
        <dbReference type="EMBL" id="OYS66679.1"/>
    </source>
</evidence>